<proteinExistence type="predicted"/>
<dbReference type="EMBL" id="CP017708">
    <property type="protein sequence ID" value="AOY83597.1"/>
    <property type="molecule type" value="Genomic_DNA"/>
</dbReference>
<reference evidence="2" key="1">
    <citation type="submission" date="2016-10" db="EMBL/GenBank/DDBJ databases">
        <title>Comparative genomics uncovers the prolific and rare metabolic potential of the cyanobacterial genus Moorea.</title>
        <authorList>
            <person name="Leao T."/>
            <person name="Castelao G."/>
            <person name="Korobeynikov A."/>
            <person name="Monroe E.A."/>
            <person name="Podell S."/>
            <person name="Glukhov E."/>
            <person name="Allen E."/>
            <person name="Gerwick W.H."/>
            <person name="Gerwick L."/>
        </authorList>
    </citation>
    <scope>NUCLEOTIDE SEQUENCE [LARGE SCALE GENOMIC DNA]</scope>
    <source>
        <strain evidence="2">JHB</strain>
    </source>
</reference>
<gene>
    <name evidence="1" type="ORF">BJP36_30440</name>
</gene>
<protein>
    <submittedName>
        <fullName evidence="1">Uncharacterized protein</fullName>
    </submittedName>
</protein>
<accession>A0A1D9G7H6</accession>
<name>A0A1D9G7H6_MOOP1</name>
<dbReference type="AlphaFoldDB" id="A0A1D9G7H6"/>
<dbReference type="Proteomes" id="UP000176944">
    <property type="component" value="Chromosome"/>
</dbReference>
<sequence>MLFWANLGRSYKGLSFQKMIGGSIWEFIFFEIIGIKALSSKLFRGHVTPSARNLIFSLVKFNWYGNRWGHLIKGNLAEILATQSLQANCFPPRVSRLGHRK</sequence>
<evidence type="ECO:0000313" key="1">
    <source>
        <dbReference type="EMBL" id="AOY83597.1"/>
    </source>
</evidence>
<evidence type="ECO:0000313" key="2">
    <source>
        <dbReference type="Proteomes" id="UP000176944"/>
    </source>
</evidence>
<organism evidence="1 2">
    <name type="scientific">Moorena producens (strain JHB)</name>
    <dbReference type="NCBI Taxonomy" id="1454205"/>
    <lineage>
        <taxon>Bacteria</taxon>
        <taxon>Bacillati</taxon>
        <taxon>Cyanobacteriota</taxon>
        <taxon>Cyanophyceae</taxon>
        <taxon>Coleofasciculales</taxon>
        <taxon>Coleofasciculaceae</taxon>
        <taxon>Moorena</taxon>
    </lineage>
</organism>